<keyword evidence="2" id="KW-0732">Signal</keyword>
<keyword evidence="4" id="KW-1185">Reference proteome</keyword>
<comment type="caution">
    <text evidence="3">The sequence shown here is derived from an EMBL/GenBank/DDBJ whole genome shotgun (WGS) entry which is preliminary data.</text>
</comment>
<reference evidence="3 4" key="1">
    <citation type="submission" date="2012-11" db="EMBL/GenBank/DDBJ databases">
        <title>Whole genome sequence of Acidocella aminolytica 101 = DSM 11237.</title>
        <authorList>
            <person name="Azuma Y."/>
            <person name="Higashiura N."/>
            <person name="Hirakawa H."/>
            <person name="Matsushita K."/>
        </authorList>
    </citation>
    <scope>NUCLEOTIDE SEQUENCE [LARGE SCALE GENOMIC DNA]</scope>
    <source>
        <strain evidence="4">101 / DSM 11237</strain>
    </source>
</reference>
<dbReference type="Proteomes" id="UP000032668">
    <property type="component" value="Unassembled WGS sequence"/>
</dbReference>
<dbReference type="RefSeq" id="WP_048878445.1">
    <property type="nucleotide sequence ID" value="NZ_BANC01000035.1"/>
</dbReference>
<protein>
    <submittedName>
        <fullName evidence="3">Uncharacterized protein</fullName>
    </submittedName>
</protein>
<feature type="chain" id="PRO_5030005929" evidence="2">
    <location>
        <begin position="26"/>
        <end position="139"/>
    </location>
</feature>
<organism evidence="3 4">
    <name type="scientific">Acidocella aminolytica 101 = DSM 11237</name>
    <dbReference type="NCBI Taxonomy" id="1120923"/>
    <lineage>
        <taxon>Bacteria</taxon>
        <taxon>Pseudomonadati</taxon>
        <taxon>Pseudomonadota</taxon>
        <taxon>Alphaproteobacteria</taxon>
        <taxon>Acetobacterales</taxon>
        <taxon>Acidocellaceae</taxon>
        <taxon>Acidocella</taxon>
    </lineage>
</organism>
<feature type="region of interest" description="Disordered" evidence="1">
    <location>
        <begin position="64"/>
        <end position="93"/>
    </location>
</feature>
<name>A0A0D6PGQ4_9PROT</name>
<accession>A0A0D6PGQ4</accession>
<gene>
    <name evidence="3" type="ORF">Aam_035_026</name>
</gene>
<evidence type="ECO:0000256" key="1">
    <source>
        <dbReference type="SAM" id="MobiDB-lite"/>
    </source>
</evidence>
<evidence type="ECO:0000313" key="3">
    <source>
        <dbReference type="EMBL" id="GAN80019.1"/>
    </source>
</evidence>
<dbReference type="EMBL" id="BANC01000035">
    <property type="protein sequence ID" value="GAN80019.1"/>
    <property type="molecule type" value="Genomic_DNA"/>
</dbReference>
<evidence type="ECO:0000256" key="2">
    <source>
        <dbReference type="SAM" id="SignalP"/>
    </source>
</evidence>
<proteinExistence type="predicted"/>
<feature type="signal peptide" evidence="2">
    <location>
        <begin position="1"/>
        <end position="25"/>
    </location>
</feature>
<sequence length="139" mass="15018">MERKTTGLMTALAGVAALGTTSAQAATNAPATPHEPLAITSYADLLQPIPNAVEALKASDAALRDNARNAPAKLQQTDWGGGDHHHHHHHHEYYQYAPPPPPRVYYAPPPPPPPVWYHHHHHHHAGAVIMLPGIGVQIN</sequence>
<dbReference type="OrthoDB" id="8256513at2"/>
<dbReference type="AlphaFoldDB" id="A0A0D6PGQ4"/>
<evidence type="ECO:0000313" key="4">
    <source>
        <dbReference type="Proteomes" id="UP000032668"/>
    </source>
</evidence>